<reference evidence="2" key="1">
    <citation type="journal article" date="2014" name="Front. Microbiol.">
        <title>High frequency of phylogenetically diverse reductive dehalogenase-homologous genes in deep subseafloor sedimentary metagenomes.</title>
        <authorList>
            <person name="Kawai M."/>
            <person name="Futagami T."/>
            <person name="Toyoda A."/>
            <person name="Takaki Y."/>
            <person name="Nishi S."/>
            <person name="Hori S."/>
            <person name="Arai W."/>
            <person name="Tsubouchi T."/>
            <person name="Morono Y."/>
            <person name="Uchiyama I."/>
            <person name="Ito T."/>
            <person name="Fujiyama A."/>
            <person name="Inagaki F."/>
            <person name="Takami H."/>
        </authorList>
    </citation>
    <scope>NUCLEOTIDE SEQUENCE</scope>
    <source>
        <strain evidence="2">Expedition CK06-06</strain>
    </source>
</reference>
<comment type="caution">
    <text evidence="2">The sequence shown here is derived from an EMBL/GenBank/DDBJ whole genome shotgun (WGS) entry which is preliminary data.</text>
</comment>
<dbReference type="Gene3D" id="3.40.50.300">
    <property type="entry name" value="P-loop containing nucleotide triphosphate hydrolases"/>
    <property type="match status" value="1"/>
</dbReference>
<dbReference type="EMBL" id="BARS01046259">
    <property type="protein sequence ID" value="GAG28578.1"/>
    <property type="molecule type" value="Genomic_DNA"/>
</dbReference>
<evidence type="ECO:0000313" key="2">
    <source>
        <dbReference type="EMBL" id="GAG28578.1"/>
    </source>
</evidence>
<proteinExistence type="predicted"/>
<dbReference type="AlphaFoldDB" id="X0WVX8"/>
<protein>
    <recommendedName>
        <fullName evidence="1">Endonuclease GajA/Old nuclease/RecF-like AAA domain-containing protein</fullName>
    </recommendedName>
</protein>
<dbReference type="Pfam" id="PF13175">
    <property type="entry name" value="AAA_15"/>
    <property type="match status" value="1"/>
</dbReference>
<dbReference type="InterPro" id="IPR041685">
    <property type="entry name" value="AAA_GajA/Old/RecF-like"/>
</dbReference>
<accession>X0WVX8</accession>
<sequence length="213" mass="24482">MSKVLNALSTLPDFKIDESEIPDVRIKSIHFQNYKVFENFELDLLSKESCKPFACFFGPNGCGKTTILDGIQLIFSRFEGRDQQSLQALLGKSVRHVDGKQTGGIYGEEDFLITANLECSLGDYEVKINKSGFLEDKDHPVEIKNVLYRLCFYARFDQELHQFQLARNKWELFKDLFESVTGFQIEESIDIFSDSADPIQADMMKKYVLSFQV</sequence>
<evidence type="ECO:0000259" key="1">
    <source>
        <dbReference type="Pfam" id="PF13175"/>
    </source>
</evidence>
<dbReference type="SUPFAM" id="SSF52540">
    <property type="entry name" value="P-loop containing nucleoside triphosphate hydrolases"/>
    <property type="match status" value="1"/>
</dbReference>
<gene>
    <name evidence="2" type="ORF">S01H1_69654</name>
</gene>
<name>X0WVX8_9ZZZZ</name>
<dbReference type="InterPro" id="IPR027417">
    <property type="entry name" value="P-loop_NTPase"/>
</dbReference>
<feature type="non-terminal residue" evidence="2">
    <location>
        <position position="213"/>
    </location>
</feature>
<organism evidence="2">
    <name type="scientific">marine sediment metagenome</name>
    <dbReference type="NCBI Taxonomy" id="412755"/>
    <lineage>
        <taxon>unclassified sequences</taxon>
        <taxon>metagenomes</taxon>
        <taxon>ecological metagenomes</taxon>
    </lineage>
</organism>
<feature type="domain" description="Endonuclease GajA/Old nuclease/RecF-like AAA" evidence="1">
    <location>
        <begin position="26"/>
        <end position="121"/>
    </location>
</feature>
<dbReference type="CDD" id="cd00267">
    <property type="entry name" value="ABC_ATPase"/>
    <property type="match status" value="1"/>
</dbReference>